<protein>
    <submittedName>
        <fullName evidence="2">Uncharacterized protein</fullName>
    </submittedName>
</protein>
<comment type="caution">
    <text evidence="2">The sequence shown here is derived from an EMBL/GenBank/DDBJ whole genome shotgun (WGS) entry which is preliminary data.</text>
</comment>
<keyword evidence="3" id="KW-1185">Reference proteome</keyword>
<evidence type="ECO:0000313" key="3">
    <source>
        <dbReference type="Proteomes" id="UP000252086"/>
    </source>
</evidence>
<accession>A0A366D216</accession>
<reference evidence="2 3" key="1">
    <citation type="submission" date="2018-06" db="EMBL/GenBank/DDBJ databases">
        <title>Genomic Encyclopedia of Type Strains, Phase III (KMG-III): the genomes of soil and plant-associated and newly described type strains.</title>
        <authorList>
            <person name="Whitman W."/>
        </authorList>
    </citation>
    <scope>NUCLEOTIDE SEQUENCE [LARGE SCALE GENOMIC DNA]</scope>
    <source>
        <strain evidence="2 3">CECT 7732</strain>
    </source>
</reference>
<keyword evidence="1" id="KW-0472">Membrane</keyword>
<sequence length="179" mass="19944">MTDVTTWINVADNAVKIGLGALLGGGFGLFVAWMNNKSQVKKDLHDRRRAILEGVLESVDSSANAASLFWANLANTVYKRDNNQQILENEKEELDKLQNNFFAAFTLLNSSGAKLLLLGEEISEAKLSVLRTEFDALFRIGSISNSNCTKENLNNHKELISKARKDFYLELSKAYQRGA</sequence>
<name>A0A366D216_9GAMM</name>
<keyword evidence="1" id="KW-1133">Transmembrane helix</keyword>
<organism evidence="2 3">
    <name type="scientific">Marinomonas aquiplantarum</name>
    <dbReference type="NCBI Taxonomy" id="491951"/>
    <lineage>
        <taxon>Bacteria</taxon>
        <taxon>Pseudomonadati</taxon>
        <taxon>Pseudomonadota</taxon>
        <taxon>Gammaproteobacteria</taxon>
        <taxon>Oceanospirillales</taxon>
        <taxon>Oceanospirillaceae</taxon>
        <taxon>Marinomonas</taxon>
    </lineage>
</organism>
<gene>
    <name evidence="2" type="ORF">DFP76_103239</name>
</gene>
<dbReference type="EMBL" id="QNRF01000003">
    <property type="protein sequence ID" value="RBO83965.1"/>
    <property type="molecule type" value="Genomic_DNA"/>
</dbReference>
<dbReference type="RefSeq" id="WP_113873946.1">
    <property type="nucleotide sequence ID" value="NZ_QNRF01000003.1"/>
</dbReference>
<feature type="transmembrane region" description="Helical" evidence="1">
    <location>
        <begin position="14"/>
        <end position="34"/>
    </location>
</feature>
<proteinExistence type="predicted"/>
<dbReference type="AlphaFoldDB" id="A0A366D216"/>
<keyword evidence="1" id="KW-0812">Transmembrane</keyword>
<dbReference type="Proteomes" id="UP000252086">
    <property type="component" value="Unassembled WGS sequence"/>
</dbReference>
<evidence type="ECO:0000256" key="1">
    <source>
        <dbReference type="SAM" id="Phobius"/>
    </source>
</evidence>
<evidence type="ECO:0000313" key="2">
    <source>
        <dbReference type="EMBL" id="RBO83965.1"/>
    </source>
</evidence>